<feature type="compositionally biased region" description="Polar residues" evidence="1">
    <location>
        <begin position="467"/>
        <end position="478"/>
    </location>
</feature>
<dbReference type="STRING" id="94128.A0A2A3E7X8"/>
<evidence type="ECO:0008006" key="4">
    <source>
        <dbReference type="Google" id="ProtNLM"/>
    </source>
</evidence>
<sequence>MAIIAPTPVSSLVHSFEITFSFEINLMLTRQWKQRIKQSDLAANVFNKTRKYSTDLGYPALLRQLCPACSGRRPALKIILMDLLKYENTAETTIQETIKQNPGEQDDRSGTDRRQMSVKERGELYVEDLGERRIVSIRMGWLWVEGTPMRLPLRALNLRQAAPSLCQPHALALGFTLSNSQDQMLATFWADSEAIYWSWVRAIAAELVRQTPFRAQRCLNFLEILTICPRGPVPLPDSPTESRRRSRSELRCWPSDSPTEKNSRTATTILEESRRRARSELRGWSSSNSSDEDLLGDFRSIPAIISKEQPMSRTWGCSESSEGSDDSLPWSGVCRSSVDPAVSLPEPETREQRIQRYKEARRRENEARSRRVLEEDARRRKARAEENNNDILKTYGCSSRSRNRLYNSGNDNDNYCFASSRKENEEHGRLKNERNCHGGRLPPVKPNESPLVRFEEDHRTEDDKRNNNTTARNGSTSPGILRADTSERRSRARERRSVREKSGQLSQTQQFTNTAVLETLQERKERLAQLSSRIPVPRQLLHVSKSMESWNSNSNGVARTPSTSLSILTEPPCEEDVARLLERCQRVDHYVPVREKLTLFESLSRLGGRLARSTEDLGRTSSKPSPRGKQRARSLHDLNRGARAVPVREMCRFFEGDVEQDTSQKSSLAKTRFSDPVTPTRTAWKDPTANSRGNNEAAPCVRLRYILSTELGETRKKKARRHLPRSEERFFDVLLCDRKEGESIGMNEMDLQLARAMVDLELEENTPKKTAITKMHDKQQTFRIAFVHEGLDRNPSLK</sequence>
<feature type="compositionally biased region" description="Basic and acidic residues" evidence="1">
    <location>
        <begin position="105"/>
        <end position="116"/>
    </location>
</feature>
<feature type="compositionally biased region" description="Basic and acidic residues" evidence="1">
    <location>
        <begin position="347"/>
        <end position="383"/>
    </location>
</feature>
<dbReference type="EMBL" id="KZ288340">
    <property type="protein sequence ID" value="PBC27800.1"/>
    <property type="molecule type" value="Genomic_DNA"/>
</dbReference>
<feature type="region of interest" description="Disordered" evidence="1">
    <location>
        <begin position="95"/>
        <end position="116"/>
    </location>
</feature>
<name>A0A2A3E7X8_APICC</name>
<dbReference type="OrthoDB" id="8189406at2759"/>
<feature type="region of interest" description="Disordered" evidence="1">
    <location>
        <begin position="421"/>
        <end position="510"/>
    </location>
</feature>
<protein>
    <recommendedName>
        <fullName evidence="4">PH domain-containing protein</fullName>
    </recommendedName>
</protein>
<gene>
    <name evidence="2" type="ORF">APICC_06881</name>
</gene>
<evidence type="ECO:0000313" key="3">
    <source>
        <dbReference type="Proteomes" id="UP000242457"/>
    </source>
</evidence>
<proteinExistence type="predicted"/>
<accession>A0A2A3E7X8</accession>
<keyword evidence="3" id="KW-1185">Reference proteome</keyword>
<feature type="compositionally biased region" description="Basic and acidic residues" evidence="1">
    <location>
        <begin position="421"/>
        <end position="436"/>
    </location>
</feature>
<feature type="region of interest" description="Disordered" evidence="1">
    <location>
        <begin position="664"/>
        <end position="695"/>
    </location>
</feature>
<feature type="compositionally biased region" description="Basic and acidic residues" evidence="1">
    <location>
        <begin position="240"/>
        <end position="250"/>
    </location>
</feature>
<evidence type="ECO:0000313" key="2">
    <source>
        <dbReference type="EMBL" id="PBC27800.1"/>
    </source>
</evidence>
<dbReference type="Proteomes" id="UP000242457">
    <property type="component" value="Unassembled WGS sequence"/>
</dbReference>
<reference evidence="2 3" key="1">
    <citation type="submission" date="2014-07" db="EMBL/GenBank/DDBJ databases">
        <title>Genomic and transcriptomic analysis on Apis cerana provide comprehensive insights into honey bee biology.</title>
        <authorList>
            <person name="Diao Q."/>
            <person name="Sun L."/>
            <person name="Zheng H."/>
            <person name="Zheng H."/>
            <person name="Xu S."/>
            <person name="Wang S."/>
            <person name="Zeng Z."/>
            <person name="Hu F."/>
            <person name="Su S."/>
            <person name="Wu J."/>
        </authorList>
    </citation>
    <scope>NUCLEOTIDE SEQUENCE [LARGE SCALE GENOMIC DNA]</scope>
    <source>
        <tissue evidence="2">Pupae without intestine</tissue>
    </source>
</reference>
<feature type="region of interest" description="Disordered" evidence="1">
    <location>
        <begin position="310"/>
        <end position="383"/>
    </location>
</feature>
<dbReference type="AlphaFoldDB" id="A0A2A3E7X8"/>
<feature type="region of interest" description="Disordered" evidence="1">
    <location>
        <begin position="611"/>
        <end position="640"/>
    </location>
</feature>
<evidence type="ECO:0000256" key="1">
    <source>
        <dbReference type="SAM" id="MobiDB-lite"/>
    </source>
</evidence>
<feature type="compositionally biased region" description="Basic and acidic residues" evidence="1">
    <location>
        <begin position="484"/>
        <end position="502"/>
    </location>
</feature>
<organism evidence="2 3">
    <name type="scientific">Apis cerana cerana</name>
    <name type="common">Oriental honeybee</name>
    <dbReference type="NCBI Taxonomy" id="94128"/>
    <lineage>
        <taxon>Eukaryota</taxon>
        <taxon>Metazoa</taxon>
        <taxon>Ecdysozoa</taxon>
        <taxon>Arthropoda</taxon>
        <taxon>Hexapoda</taxon>
        <taxon>Insecta</taxon>
        <taxon>Pterygota</taxon>
        <taxon>Neoptera</taxon>
        <taxon>Endopterygota</taxon>
        <taxon>Hymenoptera</taxon>
        <taxon>Apocrita</taxon>
        <taxon>Aculeata</taxon>
        <taxon>Apoidea</taxon>
        <taxon>Anthophila</taxon>
        <taxon>Apidae</taxon>
        <taxon>Apis</taxon>
    </lineage>
</organism>
<feature type="compositionally biased region" description="Basic and acidic residues" evidence="1">
    <location>
        <begin position="453"/>
        <end position="466"/>
    </location>
</feature>
<feature type="region of interest" description="Disordered" evidence="1">
    <location>
        <begin position="233"/>
        <end position="274"/>
    </location>
</feature>